<dbReference type="SUPFAM" id="SSF47384">
    <property type="entry name" value="Homodimeric domain of signal transducing histidine kinase"/>
    <property type="match status" value="1"/>
</dbReference>
<evidence type="ECO:0000256" key="9">
    <source>
        <dbReference type="SAM" id="Phobius"/>
    </source>
</evidence>
<name>A0ABM8GME4_9MICO</name>
<evidence type="ECO:0000256" key="4">
    <source>
        <dbReference type="ARBA" id="ARBA00022553"/>
    </source>
</evidence>
<dbReference type="PANTHER" id="PTHR45453:SF1">
    <property type="entry name" value="PHOSPHATE REGULON SENSOR PROTEIN PHOR"/>
    <property type="match status" value="1"/>
</dbReference>
<sequence>MSFVDFLHVWAFALGAAVAVGVVALVVLRLLRSASLVLQVVVVAVATVGSLVFGMLIASKQMYVSSNDFALFLWLALLAGAVSVGLAILLGSSLVRNSRRLVVQARTVGAGPEGPAGREGAGGSGGSGFDSGRHVANEFAALGRELAASDLRLSQSREREARAEAARRQLVAWISHDLRTPLAGLRAMAEALDDGVAEDAPRYHRQMLAQVDRLGGMVDDLFQLSTLHAGALRLAVQTMSVTELVDDIVGELGQIARSRGLTLVGRDVADIALEADPDELARAVANLTMNSIRLSPPGSEIVLSARLGEDDFVVLSVTDSAGGIRETDLGRVFEPGWRASVSRTPGAGSPAQVGGAGLGLAIVQGIVVAHHGRVTVSNVDAGCRFELVLPRRSGLV</sequence>
<dbReference type="Proteomes" id="UP001321486">
    <property type="component" value="Chromosome"/>
</dbReference>
<dbReference type="SUPFAM" id="SSF55874">
    <property type="entry name" value="ATPase domain of HSP90 chaperone/DNA topoisomerase II/histidine kinase"/>
    <property type="match status" value="1"/>
</dbReference>
<feature type="transmembrane region" description="Helical" evidence="9">
    <location>
        <begin position="35"/>
        <end position="57"/>
    </location>
</feature>
<dbReference type="EC" id="2.7.13.3" evidence="3"/>
<dbReference type="CDD" id="cd00082">
    <property type="entry name" value="HisKA"/>
    <property type="match status" value="1"/>
</dbReference>
<dbReference type="InterPro" id="IPR003661">
    <property type="entry name" value="HisK_dim/P_dom"/>
</dbReference>
<keyword evidence="12" id="KW-1185">Reference proteome</keyword>
<organism evidence="11 12">
    <name type="scientific">Frondihabitans sucicola</name>
    <dbReference type="NCBI Taxonomy" id="1268041"/>
    <lineage>
        <taxon>Bacteria</taxon>
        <taxon>Bacillati</taxon>
        <taxon>Actinomycetota</taxon>
        <taxon>Actinomycetes</taxon>
        <taxon>Micrococcales</taxon>
        <taxon>Microbacteriaceae</taxon>
        <taxon>Frondihabitans</taxon>
    </lineage>
</organism>
<keyword evidence="9" id="KW-1133">Transmembrane helix</keyword>
<dbReference type="InterPro" id="IPR036890">
    <property type="entry name" value="HATPase_C_sf"/>
</dbReference>
<dbReference type="InterPro" id="IPR005467">
    <property type="entry name" value="His_kinase_dom"/>
</dbReference>
<feature type="domain" description="Histidine kinase" evidence="10">
    <location>
        <begin position="173"/>
        <end position="393"/>
    </location>
</feature>
<keyword evidence="9" id="KW-0812">Transmembrane</keyword>
<evidence type="ECO:0000313" key="12">
    <source>
        <dbReference type="Proteomes" id="UP001321486"/>
    </source>
</evidence>
<dbReference type="SMART" id="SM00388">
    <property type="entry name" value="HisKA"/>
    <property type="match status" value="1"/>
</dbReference>
<dbReference type="PRINTS" id="PR00344">
    <property type="entry name" value="BCTRLSENSOR"/>
</dbReference>
<dbReference type="InterPro" id="IPR004358">
    <property type="entry name" value="Sig_transdc_His_kin-like_C"/>
</dbReference>
<evidence type="ECO:0000256" key="2">
    <source>
        <dbReference type="ARBA" id="ARBA00004236"/>
    </source>
</evidence>
<comment type="subcellular location">
    <subcellularLocation>
        <location evidence="2">Cell membrane</location>
    </subcellularLocation>
</comment>
<comment type="catalytic activity">
    <reaction evidence="1">
        <text>ATP + protein L-histidine = ADP + protein N-phospho-L-histidine.</text>
        <dbReference type="EC" id="2.7.13.3"/>
    </reaction>
</comment>
<dbReference type="RefSeq" id="WP_286346336.1">
    <property type="nucleotide sequence ID" value="NZ_AP027732.1"/>
</dbReference>
<evidence type="ECO:0000259" key="10">
    <source>
        <dbReference type="PROSITE" id="PS50109"/>
    </source>
</evidence>
<dbReference type="SMART" id="SM00387">
    <property type="entry name" value="HATPase_c"/>
    <property type="match status" value="1"/>
</dbReference>
<dbReference type="Pfam" id="PF02518">
    <property type="entry name" value="HATPase_c"/>
    <property type="match status" value="1"/>
</dbReference>
<proteinExistence type="predicted"/>
<evidence type="ECO:0000256" key="7">
    <source>
        <dbReference type="ARBA" id="ARBA00023012"/>
    </source>
</evidence>
<dbReference type="Gene3D" id="3.30.565.10">
    <property type="entry name" value="Histidine kinase-like ATPase, C-terminal domain"/>
    <property type="match status" value="1"/>
</dbReference>
<keyword evidence="6 11" id="KW-0418">Kinase</keyword>
<evidence type="ECO:0000256" key="3">
    <source>
        <dbReference type="ARBA" id="ARBA00012438"/>
    </source>
</evidence>
<dbReference type="PROSITE" id="PS50109">
    <property type="entry name" value="HIS_KIN"/>
    <property type="match status" value="1"/>
</dbReference>
<feature type="transmembrane region" description="Helical" evidence="9">
    <location>
        <begin position="69"/>
        <end position="90"/>
    </location>
</feature>
<dbReference type="InterPro" id="IPR050351">
    <property type="entry name" value="BphY/WalK/GraS-like"/>
</dbReference>
<keyword evidence="7" id="KW-0902">Two-component regulatory system</keyword>
<evidence type="ECO:0000256" key="8">
    <source>
        <dbReference type="ARBA" id="ARBA00039401"/>
    </source>
</evidence>
<dbReference type="EMBL" id="AP027732">
    <property type="protein sequence ID" value="BDZ49572.1"/>
    <property type="molecule type" value="Genomic_DNA"/>
</dbReference>
<keyword evidence="9" id="KW-0472">Membrane</keyword>
<feature type="transmembrane region" description="Helical" evidence="9">
    <location>
        <begin position="6"/>
        <end position="28"/>
    </location>
</feature>
<dbReference type="Gene3D" id="1.10.287.130">
    <property type="match status" value="1"/>
</dbReference>
<dbReference type="InterPro" id="IPR036097">
    <property type="entry name" value="HisK_dim/P_sf"/>
</dbReference>
<dbReference type="PANTHER" id="PTHR45453">
    <property type="entry name" value="PHOSPHATE REGULON SENSOR PROTEIN PHOR"/>
    <property type="match status" value="1"/>
</dbReference>
<reference evidence="12" key="1">
    <citation type="journal article" date="2019" name="Int. J. Syst. Evol. Microbiol.">
        <title>The Global Catalogue of Microorganisms (GCM) 10K type strain sequencing project: providing services to taxonomists for standard genome sequencing and annotation.</title>
        <authorList>
            <consortium name="The Broad Institute Genomics Platform"/>
            <consortium name="The Broad Institute Genome Sequencing Center for Infectious Disease"/>
            <person name="Wu L."/>
            <person name="Ma J."/>
        </authorList>
    </citation>
    <scope>NUCLEOTIDE SEQUENCE [LARGE SCALE GENOMIC DNA]</scope>
    <source>
        <strain evidence="12">NBRC 108728</strain>
    </source>
</reference>
<dbReference type="Pfam" id="PF00512">
    <property type="entry name" value="HisKA"/>
    <property type="match status" value="1"/>
</dbReference>
<keyword evidence="4" id="KW-0597">Phosphoprotein</keyword>
<evidence type="ECO:0000256" key="5">
    <source>
        <dbReference type="ARBA" id="ARBA00022679"/>
    </source>
</evidence>
<keyword evidence="5" id="KW-0808">Transferase</keyword>
<accession>A0ABM8GME4</accession>
<protein>
    <recommendedName>
        <fullName evidence="8">Sensor-like histidine kinase SenX3</fullName>
        <ecNumber evidence="3">2.7.13.3</ecNumber>
    </recommendedName>
</protein>
<evidence type="ECO:0000313" key="11">
    <source>
        <dbReference type="EMBL" id="BDZ49572.1"/>
    </source>
</evidence>
<evidence type="ECO:0000256" key="6">
    <source>
        <dbReference type="ARBA" id="ARBA00022777"/>
    </source>
</evidence>
<gene>
    <name evidence="11" type="ORF">GCM10025867_18130</name>
</gene>
<dbReference type="InterPro" id="IPR003594">
    <property type="entry name" value="HATPase_dom"/>
</dbReference>
<dbReference type="GO" id="GO:0016301">
    <property type="term" value="F:kinase activity"/>
    <property type="evidence" value="ECO:0007669"/>
    <property type="project" value="UniProtKB-KW"/>
</dbReference>
<evidence type="ECO:0000256" key="1">
    <source>
        <dbReference type="ARBA" id="ARBA00000085"/>
    </source>
</evidence>